<name>A0ABP8DB51_9ACTN</name>
<dbReference type="EMBL" id="BAABAT010000011">
    <property type="protein sequence ID" value="GAA4251691.1"/>
    <property type="molecule type" value="Genomic_DNA"/>
</dbReference>
<reference evidence="3" key="1">
    <citation type="journal article" date="2019" name="Int. J. Syst. Evol. Microbiol.">
        <title>The Global Catalogue of Microorganisms (GCM) 10K type strain sequencing project: providing services to taxonomists for standard genome sequencing and annotation.</title>
        <authorList>
            <consortium name="The Broad Institute Genomics Platform"/>
            <consortium name="The Broad Institute Genome Sequencing Center for Infectious Disease"/>
            <person name="Wu L."/>
            <person name="Ma J."/>
        </authorList>
    </citation>
    <scope>NUCLEOTIDE SEQUENCE [LARGE SCALE GENOMIC DNA]</scope>
    <source>
        <strain evidence="3">JCM 17441</strain>
    </source>
</reference>
<protein>
    <submittedName>
        <fullName evidence="2">Uncharacterized protein</fullName>
    </submittedName>
</protein>
<accession>A0ABP8DB51</accession>
<sequence length="115" mass="11568">MRASTEPDEYPSDRLGAGPPSDGGIRSGTAYVKSPDCPPDVHDPAGDNDVCRKSPACDEFPAANANTEPSTTPAAPSTENDDGDDPADAGAIVNCGADTIDEVSTFVAPGTGVCS</sequence>
<organism evidence="2 3">
    <name type="scientific">Dactylosporangium darangshiense</name>
    <dbReference type="NCBI Taxonomy" id="579108"/>
    <lineage>
        <taxon>Bacteria</taxon>
        <taxon>Bacillati</taxon>
        <taxon>Actinomycetota</taxon>
        <taxon>Actinomycetes</taxon>
        <taxon>Micromonosporales</taxon>
        <taxon>Micromonosporaceae</taxon>
        <taxon>Dactylosporangium</taxon>
    </lineage>
</organism>
<keyword evidence="3" id="KW-1185">Reference proteome</keyword>
<evidence type="ECO:0000256" key="1">
    <source>
        <dbReference type="SAM" id="MobiDB-lite"/>
    </source>
</evidence>
<dbReference type="Proteomes" id="UP001500620">
    <property type="component" value="Unassembled WGS sequence"/>
</dbReference>
<proteinExistence type="predicted"/>
<evidence type="ECO:0000313" key="2">
    <source>
        <dbReference type="EMBL" id="GAA4251691.1"/>
    </source>
</evidence>
<evidence type="ECO:0000313" key="3">
    <source>
        <dbReference type="Proteomes" id="UP001500620"/>
    </source>
</evidence>
<feature type="compositionally biased region" description="Acidic residues" evidence="1">
    <location>
        <begin position="1"/>
        <end position="10"/>
    </location>
</feature>
<gene>
    <name evidence="2" type="ORF">GCM10022255_045310</name>
</gene>
<feature type="compositionally biased region" description="Low complexity" evidence="1">
    <location>
        <begin position="61"/>
        <end position="78"/>
    </location>
</feature>
<dbReference type="RefSeq" id="WP_380138898.1">
    <property type="nucleotide sequence ID" value="NZ_JBHTFY010000001.1"/>
</dbReference>
<comment type="caution">
    <text evidence="2">The sequence shown here is derived from an EMBL/GenBank/DDBJ whole genome shotgun (WGS) entry which is preliminary data.</text>
</comment>
<feature type="region of interest" description="Disordered" evidence="1">
    <location>
        <begin position="1"/>
        <end position="91"/>
    </location>
</feature>
<feature type="compositionally biased region" description="Basic and acidic residues" evidence="1">
    <location>
        <begin position="39"/>
        <end position="56"/>
    </location>
</feature>